<proteinExistence type="predicted"/>
<comment type="caution">
    <text evidence="4">The sequence shown here is derived from an EMBL/GenBank/DDBJ whole genome shotgun (WGS) entry which is preliminary data.</text>
</comment>
<organism evidence="4 5">
    <name type="scientific">Mucor velutinosus</name>
    <dbReference type="NCBI Taxonomy" id="708070"/>
    <lineage>
        <taxon>Eukaryota</taxon>
        <taxon>Fungi</taxon>
        <taxon>Fungi incertae sedis</taxon>
        <taxon>Mucoromycota</taxon>
        <taxon>Mucoromycotina</taxon>
        <taxon>Mucoromycetes</taxon>
        <taxon>Mucorales</taxon>
        <taxon>Mucorineae</taxon>
        <taxon>Mucoraceae</taxon>
        <taxon>Mucor</taxon>
    </lineage>
</organism>
<evidence type="ECO:0000313" key="5">
    <source>
        <dbReference type="Proteomes" id="UP001304243"/>
    </source>
</evidence>
<dbReference type="Proteomes" id="UP001304243">
    <property type="component" value="Unassembled WGS sequence"/>
</dbReference>
<evidence type="ECO:0000313" key="4">
    <source>
        <dbReference type="EMBL" id="KAK4518891.1"/>
    </source>
</evidence>
<sequence>MTPDDILNLLKLVCPPSPVVSLSAPTRHIVEDLITVRPRTSPPLKTHKSTPWKRRPSAVAASIQDRDDVLDMISSTTEDHQQEEDEDEQDKFQPDLIMSGNTSIEVPDDSPGEKEEHSKLITTEEEEDEYSNQDLARYYRRSLKLTQRLKSSEKSLASMARDNEDRIVQLQNKVDDMNMEVAKQRREIQEYKGKEKSSLDQISALEAHISNIQRSETDQKQVYLSIKSLFDEKCREAQELQELLRQKECDLEKTEDLLNSFQYEVQLLSQERSRLIGLQNNLEMELQTSAQAHKQLEEQKSENEKLKEIIDTLKTDLDEALHQQSSSSSAGEVLSCELVDDTIVMPHHPSNIRQPSIISVSSSINEESHASLKTLESEFTDLDQLKSVRDEKDYYKNRANEAKEDLDRVKSELDYLRRALDSENRSLVNELAELRLKTNTVIVPPLSPSSSSTTTTGLATKPILDSISLTIPEPPIMDVWSHSRIRKVNKKKRTVQDLHESTSSMNSFVITTSSQHSHANNRDRKVMTRRDDKIVTNTVTFALYTVLIYFFGIVTSTFLLDGATGQNGWEQALVAAASGQVPKSKVLEIILYWIEKLLFEPQGLPVS</sequence>
<name>A0AAN7DPI4_9FUNG</name>
<feature type="transmembrane region" description="Helical" evidence="3">
    <location>
        <begin position="541"/>
        <end position="560"/>
    </location>
</feature>
<dbReference type="EMBL" id="JASEJX010000012">
    <property type="protein sequence ID" value="KAK4518891.1"/>
    <property type="molecule type" value="Genomic_DNA"/>
</dbReference>
<keyword evidence="5" id="KW-1185">Reference proteome</keyword>
<evidence type="ECO:0000256" key="3">
    <source>
        <dbReference type="SAM" id="Phobius"/>
    </source>
</evidence>
<dbReference type="AlphaFoldDB" id="A0AAN7DPI4"/>
<keyword evidence="4" id="KW-0547">Nucleotide-binding</keyword>
<keyword evidence="4" id="KW-0347">Helicase</keyword>
<feature type="coiled-coil region" evidence="1">
    <location>
        <begin position="385"/>
        <end position="437"/>
    </location>
</feature>
<reference evidence="4 5" key="1">
    <citation type="submission" date="2022-11" db="EMBL/GenBank/DDBJ databases">
        <title>Mucor velutinosus strain NIH1002 WGS.</title>
        <authorList>
            <person name="Subramanian P."/>
            <person name="Mullikin J.C."/>
            <person name="Segre J.A."/>
            <person name="Zelazny A.M."/>
        </authorList>
    </citation>
    <scope>NUCLEOTIDE SEQUENCE [LARGE SCALE GENOMIC DNA]</scope>
    <source>
        <strain evidence="4 5">NIH1002</strain>
    </source>
</reference>
<accession>A0AAN7DPI4</accession>
<feature type="region of interest" description="Disordered" evidence="2">
    <location>
        <begin position="39"/>
        <end position="128"/>
    </location>
</feature>
<protein>
    <submittedName>
        <fullName evidence="4">DNA helicase ino80</fullName>
    </submittedName>
</protein>
<keyword evidence="3" id="KW-0812">Transmembrane</keyword>
<feature type="compositionally biased region" description="Basic residues" evidence="2">
    <location>
        <begin position="45"/>
        <end position="56"/>
    </location>
</feature>
<evidence type="ECO:0000256" key="2">
    <source>
        <dbReference type="SAM" id="MobiDB-lite"/>
    </source>
</evidence>
<keyword evidence="3" id="KW-1133">Transmembrane helix</keyword>
<feature type="coiled-coil region" evidence="1">
    <location>
        <begin position="230"/>
        <end position="323"/>
    </location>
</feature>
<keyword evidence="4" id="KW-0067">ATP-binding</keyword>
<feature type="coiled-coil region" evidence="1">
    <location>
        <begin position="160"/>
        <end position="194"/>
    </location>
</feature>
<evidence type="ECO:0000256" key="1">
    <source>
        <dbReference type="SAM" id="Coils"/>
    </source>
</evidence>
<keyword evidence="3" id="KW-0472">Membrane</keyword>
<dbReference type="RefSeq" id="XP_064685557.1">
    <property type="nucleotide sequence ID" value="XM_064828355.1"/>
</dbReference>
<keyword evidence="1" id="KW-0175">Coiled coil</keyword>
<gene>
    <name evidence="4" type="primary">INO80</name>
    <name evidence="4" type="ORF">ATC70_009116</name>
</gene>
<keyword evidence="4" id="KW-0378">Hydrolase</keyword>
<dbReference type="GO" id="GO:0004386">
    <property type="term" value="F:helicase activity"/>
    <property type="evidence" value="ECO:0007669"/>
    <property type="project" value="UniProtKB-KW"/>
</dbReference>
<dbReference type="GeneID" id="89952802"/>